<protein>
    <submittedName>
        <fullName evidence="2">Uncharacterized protein</fullName>
    </submittedName>
</protein>
<proteinExistence type="predicted"/>
<accession>A0A2H3BAW1</accession>
<keyword evidence="3" id="KW-1185">Reference proteome</keyword>
<evidence type="ECO:0000313" key="2">
    <source>
        <dbReference type="EMBL" id="PBK68029.1"/>
    </source>
</evidence>
<reference evidence="3" key="1">
    <citation type="journal article" date="2017" name="Nat. Ecol. Evol.">
        <title>Genome expansion and lineage-specific genetic innovations in the forest pathogenic fungi Armillaria.</title>
        <authorList>
            <person name="Sipos G."/>
            <person name="Prasanna A.N."/>
            <person name="Walter M.C."/>
            <person name="O'Connor E."/>
            <person name="Balint B."/>
            <person name="Krizsan K."/>
            <person name="Kiss B."/>
            <person name="Hess J."/>
            <person name="Varga T."/>
            <person name="Slot J."/>
            <person name="Riley R."/>
            <person name="Boka B."/>
            <person name="Rigling D."/>
            <person name="Barry K."/>
            <person name="Lee J."/>
            <person name="Mihaltcheva S."/>
            <person name="LaButti K."/>
            <person name="Lipzen A."/>
            <person name="Waldron R."/>
            <person name="Moloney N.M."/>
            <person name="Sperisen C."/>
            <person name="Kredics L."/>
            <person name="Vagvoelgyi C."/>
            <person name="Patrignani A."/>
            <person name="Fitzpatrick D."/>
            <person name="Nagy I."/>
            <person name="Doyle S."/>
            <person name="Anderson J.B."/>
            <person name="Grigoriev I.V."/>
            <person name="Gueldener U."/>
            <person name="Muensterkoetter M."/>
            <person name="Nagy L.G."/>
        </authorList>
    </citation>
    <scope>NUCLEOTIDE SEQUENCE [LARGE SCALE GENOMIC DNA]</scope>
    <source>
        <strain evidence="3">28-4</strain>
    </source>
</reference>
<name>A0A2H3BAW1_9AGAR</name>
<dbReference type="AlphaFoldDB" id="A0A2H3BAW1"/>
<sequence>MISTLEINLALRSAFKNQYQKRETKAKTSFKGETVKSQVSIVTGKTTTKKRLNQETKGPNAEHLPRRPVIDTVGARKFWQRFATQPQPSGWDCNHINYLIHTYHVLLFDAIIISGEYSNL</sequence>
<dbReference type="Proteomes" id="UP000218334">
    <property type="component" value="Unassembled WGS sequence"/>
</dbReference>
<feature type="region of interest" description="Disordered" evidence="1">
    <location>
        <begin position="46"/>
        <end position="65"/>
    </location>
</feature>
<dbReference type="EMBL" id="KZ293434">
    <property type="protein sequence ID" value="PBK68029.1"/>
    <property type="molecule type" value="Genomic_DNA"/>
</dbReference>
<organism evidence="2 3">
    <name type="scientific">Armillaria solidipes</name>
    <dbReference type="NCBI Taxonomy" id="1076256"/>
    <lineage>
        <taxon>Eukaryota</taxon>
        <taxon>Fungi</taxon>
        <taxon>Dikarya</taxon>
        <taxon>Basidiomycota</taxon>
        <taxon>Agaricomycotina</taxon>
        <taxon>Agaricomycetes</taxon>
        <taxon>Agaricomycetidae</taxon>
        <taxon>Agaricales</taxon>
        <taxon>Marasmiineae</taxon>
        <taxon>Physalacriaceae</taxon>
        <taxon>Armillaria</taxon>
    </lineage>
</organism>
<gene>
    <name evidence="2" type="ORF">ARMSODRAFT_1020060</name>
</gene>
<evidence type="ECO:0000313" key="3">
    <source>
        <dbReference type="Proteomes" id="UP000218334"/>
    </source>
</evidence>
<evidence type="ECO:0000256" key="1">
    <source>
        <dbReference type="SAM" id="MobiDB-lite"/>
    </source>
</evidence>